<comment type="caution">
    <text evidence="1">The sequence shown here is derived from an EMBL/GenBank/DDBJ whole genome shotgun (WGS) entry which is preliminary data.</text>
</comment>
<name>A0AAN6IHD0_9EURO</name>
<organism evidence="1 2">
    <name type="scientific">Exophiala viscosa</name>
    <dbReference type="NCBI Taxonomy" id="2486360"/>
    <lineage>
        <taxon>Eukaryota</taxon>
        <taxon>Fungi</taxon>
        <taxon>Dikarya</taxon>
        <taxon>Ascomycota</taxon>
        <taxon>Pezizomycotina</taxon>
        <taxon>Eurotiomycetes</taxon>
        <taxon>Chaetothyriomycetidae</taxon>
        <taxon>Chaetothyriales</taxon>
        <taxon>Herpotrichiellaceae</taxon>
        <taxon>Exophiala</taxon>
    </lineage>
</organism>
<sequence>MGEVLAEAPGEYLNVDRPTNAGMREYELNATGMNEDDWAEAGLRPKKVWPQAVPFQEFGLSDLDMHRACRETEARDRATIARLEYNFVQILQNYIRLKEEEHELDIRASPW</sequence>
<dbReference type="Proteomes" id="UP001203852">
    <property type="component" value="Unassembled WGS sequence"/>
</dbReference>
<proteinExistence type="predicted"/>
<gene>
    <name evidence="1" type="ORF">EDD36DRAFT_413346</name>
</gene>
<keyword evidence="2" id="KW-1185">Reference proteome</keyword>
<evidence type="ECO:0000313" key="2">
    <source>
        <dbReference type="Proteomes" id="UP001203852"/>
    </source>
</evidence>
<accession>A0AAN6IHD0</accession>
<dbReference type="EMBL" id="MU404350">
    <property type="protein sequence ID" value="KAI1617631.1"/>
    <property type="molecule type" value="Genomic_DNA"/>
</dbReference>
<reference evidence="1" key="1">
    <citation type="journal article" date="2022" name="bioRxiv">
        <title>Deciphering the potential niche of two novel black yeast fungi from a biological soil crust based on their genomes, phenotypes, and melanin regulation.</title>
        <authorList>
            <consortium name="DOE Joint Genome Institute"/>
            <person name="Carr E.C."/>
            <person name="Barton Q."/>
            <person name="Grambo S."/>
            <person name="Sullivan M."/>
            <person name="Renfro C.M."/>
            <person name="Kuo A."/>
            <person name="Pangilinan J."/>
            <person name="Lipzen A."/>
            <person name="Keymanesh K."/>
            <person name="Savage E."/>
            <person name="Barry K."/>
            <person name="Grigoriev I.V."/>
            <person name="Riekhof W.R."/>
            <person name="Harris S.S."/>
        </authorList>
    </citation>
    <scope>NUCLEOTIDE SEQUENCE</scope>
    <source>
        <strain evidence="1">JF 03-4F</strain>
    </source>
</reference>
<protein>
    <submittedName>
        <fullName evidence="1">Uncharacterized protein</fullName>
    </submittedName>
</protein>
<evidence type="ECO:0000313" key="1">
    <source>
        <dbReference type="EMBL" id="KAI1617631.1"/>
    </source>
</evidence>
<dbReference type="AlphaFoldDB" id="A0AAN6IHD0"/>